<accession>A0ABQ0KUQ4</accession>
<dbReference type="PANTHER" id="PTHR10139:SF1">
    <property type="entry name" value="DOUBLE-STRAND BREAK REPAIR PROTEIN MRE11"/>
    <property type="match status" value="1"/>
</dbReference>
<evidence type="ECO:0000313" key="1">
    <source>
        <dbReference type="EMBL" id="GAT42342.1"/>
    </source>
</evidence>
<evidence type="ECO:0000313" key="2">
    <source>
        <dbReference type="Proteomes" id="UP000815677"/>
    </source>
</evidence>
<sequence>MGKIDLPLDVSDSSSTGIAVRSVLLRKGKTYLGLFGIATSRTSACTLSCGTTASGCTCRERREEQVVQYHAPAPAPHGLQEFVPEGLFGDSVDLQFLIIWGHEHDCRIIIPEPVAGKQYYISQPGLSGATSLADREAIEKHVAIL</sequence>
<proteinExistence type="predicted"/>
<dbReference type="EMBL" id="DF837752">
    <property type="protein sequence ID" value="GAT42342.1"/>
    <property type="molecule type" value="Genomic_DNA"/>
</dbReference>
<dbReference type="PANTHER" id="PTHR10139">
    <property type="entry name" value="DOUBLE-STRAND BREAK REPAIR PROTEIN MRE11"/>
    <property type="match status" value="1"/>
</dbReference>
<dbReference type="InterPro" id="IPR029052">
    <property type="entry name" value="Metallo-depent_PP-like"/>
</dbReference>
<name>A0ABQ0KUQ4_MYCCL</name>
<feature type="non-terminal residue" evidence="1">
    <location>
        <position position="145"/>
    </location>
</feature>
<keyword evidence="2" id="KW-1185">Reference proteome</keyword>
<protein>
    <submittedName>
        <fullName evidence="1">Uncharacterized protein</fullName>
    </submittedName>
</protein>
<organism evidence="1 2">
    <name type="scientific">Mycena chlorophos</name>
    <name type="common">Agaric fungus</name>
    <name type="synonym">Agaricus chlorophos</name>
    <dbReference type="NCBI Taxonomy" id="658473"/>
    <lineage>
        <taxon>Eukaryota</taxon>
        <taxon>Fungi</taxon>
        <taxon>Dikarya</taxon>
        <taxon>Basidiomycota</taxon>
        <taxon>Agaricomycotina</taxon>
        <taxon>Agaricomycetes</taxon>
        <taxon>Agaricomycetidae</taxon>
        <taxon>Agaricales</taxon>
        <taxon>Marasmiineae</taxon>
        <taxon>Mycenaceae</taxon>
        <taxon>Mycena</taxon>
    </lineage>
</organism>
<gene>
    <name evidence="1" type="ORF">MCHLO_00057</name>
</gene>
<dbReference type="Gene3D" id="3.60.21.10">
    <property type="match status" value="1"/>
</dbReference>
<dbReference type="Proteomes" id="UP000815677">
    <property type="component" value="Unassembled WGS sequence"/>
</dbReference>
<reference evidence="1" key="1">
    <citation type="submission" date="2014-09" db="EMBL/GenBank/DDBJ databases">
        <title>Genome sequence of the luminous mushroom Mycena chlorophos for searching fungal bioluminescence genes.</title>
        <authorList>
            <person name="Tanaka Y."/>
            <person name="Kasuga D."/>
            <person name="Oba Y."/>
            <person name="Hase S."/>
            <person name="Sato K."/>
            <person name="Oba Y."/>
            <person name="Sakakibara Y."/>
        </authorList>
    </citation>
    <scope>NUCLEOTIDE SEQUENCE</scope>
</reference>